<gene>
    <name evidence="2" type="ORF">Pla52n_09010</name>
</gene>
<accession>A0A5C6BAL0</accession>
<comment type="caution">
    <text evidence="2">The sequence shown here is derived from an EMBL/GenBank/DDBJ whole genome shotgun (WGS) entry which is preliminary data.</text>
</comment>
<organism evidence="2 3">
    <name type="scientific">Stieleria varia</name>
    <dbReference type="NCBI Taxonomy" id="2528005"/>
    <lineage>
        <taxon>Bacteria</taxon>
        <taxon>Pseudomonadati</taxon>
        <taxon>Planctomycetota</taxon>
        <taxon>Planctomycetia</taxon>
        <taxon>Pirellulales</taxon>
        <taxon>Pirellulaceae</taxon>
        <taxon>Stieleria</taxon>
    </lineage>
</organism>
<proteinExistence type="predicted"/>
<sequence>MVGSVFVSDGAGTLLTKVLPTTVVERYFARPSHRNQMVFTLDLIWDRLIDATRLRDAWQSVVQQNVRLYSVMSGRGHEQVWTPSEIMMDKVFFFDDQSIGDQPTREPIAVPCVRRGVGATLTSWRVNESQSAIRIQFHHASCDGLGAGRIVADLIRRMRDVEPRSAADVDGGAAAMAASTGDSSSDISHGDDEQPTAAFVMPDWRNTYATIRGSNLRLSRHGRPVESDRDLTEKTNIIKRDDVTFELWFDLEFSNDLRRMLKRNRLPLNDLAVAATVQAMADVTSTAASPRRYVMVMNPVQNRTWAQRRCTANHVGFAYIRRRHQDYDGFLDLVQSVHSQMDDIRRYGTANELAWGMEKMERLPGGLWGIEKLGWFIPTASVTCLSSFRLIKNFGFDSAAGRDRRAAHDLRTSEFTKMESDVSDSRPAASQMQLSAVRGSPPLQAGGELALAVMDLGGAISVSFRGATNKSGSNRPLLPDNVMIAICRRWANAALSYHDGF</sequence>
<evidence type="ECO:0000313" key="3">
    <source>
        <dbReference type="Proteomes" id="UP000320176"/>
    </source>
</evidence>
<name>A0A5C6BAL0_9BACT</name>
<keyword evidence="3" id="KW-1185">Reference proteome</keyword>
<evidence type="ECO:0000256" key="1">
    <source>
        <dbReference type="SAM" id="MobiDB-lite"/>
    </source>
</evidence>
<reference evidence="2 3" key="1">
    <citation type="submission" date="2019-02" db="EMBL/GenBank/DDBJ databases">
        <title>Deep-cultivation of Planctomycetes and their phenomic and genomic characterization uncovers novel biology.</title>
        <authorList>
            <person name="Wiegand S."/>
            <person name="Jogler M."/>
            <person name="Boedeker C."/>
            <person name="Pinto D."/>
            <person name="Vollmers J."/>
            <person name="Rivas-Marin E."/>
            <person name="Kohn T."/>
            <person name="Peeters S.H."/>
            <person name="Heuer A."/>
            <person name="Rast P."/>
            <person name="Oberbeckmann S."/>
            <person name="Bunk B."/>
            <person name="Jeske O."/>
            <person name="Meyerdierks A."/>
            <person name="Storesund J.E."/>
            <person name="Kallscheuer N."/>
            <person name="Luecker S."/>
            <person name="Lage O.M."/>
            <person name="Pohl T."/>
            <person name="Merkel B.J."/>
            <person name="Hornburger P."/>
            <person name="Mueller R.-W."/>
            <person name="Bruemmer F."/>
            <person name="Labrenz M."/>
            <person name="Spormann A.M."/>
            <person name="Op Den Camp H."/>
            <person name="Overmann J."/>
            <person name="Amann R."/>
            <person name="Jetten M.S.M."/>
            <person name="Mascher T."/>
            <person name="Medema M.H."/>
            <person name="Devos D.P."/>
            <person name="Kaster A.-K."/>
            <person name="Ovreas L."/>
            <person name="Rohde M."/>
            <person name="Galperin M.Y."/>
            <person name="Jogler C."/>
        </authorList>
    </citation>
    <scope>NUCLEOTIDE SEQUENCE [LARGE SCALE GENOMIC DNA]</scope>
    <source>
        <strain evidence="2 3">Pla52n</strain>
    </source>
</reference>
<feature type="region of interest" description="Disordered" evidence="1">
    <location>
        <begin position="165"/>
        <end position="192"/>
    </location>
</feature>
<evidence type="ECO:0000313" key="2">
    <source>
        <dbReference type="EMBL" id="TWU08319.1"/>
    </source>
</evidence>
<dbReference type="Proteomes" id="UP000320176">
    <property type="component" value="Unassembled WGS sequence"/>
</dbReference>
<dbReference type="OrthoDB" id="277032at2"/>
<protein>
    <recommendedName>
        <fullName evidence="4">Acyltransferase PapA5</fullName>
    </recommendedName>
</protein>
<dbReference type="EMBL" id="SJPN01000001">
    <property type="protein sequence ID" value="TWU08319.1"/>
    <property type="molecule type" value="Genomic_DNA"/>
</dbReference>
<feature type="compositionally biased region" description="Low complexity" evidence="1">
    <location>
        <begin position="168"/>
        <end position="187"/>
    </location>
</feature>
<dbReference type="SUPFAM" id="SSF52777">
    <property type="entry name" value="CoA-dependent acyltransferases"/>
    <property type="match status" value="2"/>
</dbReference>
<evidence type="ECO:0008006" key="4">
    <source>
        <dbReference type="Google" id="ProtNLM"/>
    </source>
</evidence>
<dbReference type="AlphaFoldDB" id="A0A5C6BAL0"/>
<dbReference type="RefSeq" id="WP_146518381.1">
    <property type="nucleotide sequence ID" value="NZ_CP151726.1"/>
</dbReference>